<name>A0ABP1B9E1_9BRYO</name>
<accession>A0ABP1B9E1</accession>
<keyword evidence="2" id="KW-1185">Reference proteome</keyword>
<organism evidence="1 2">
    <name type="scientific">Sphagnum jensenii</name>
    <dbReference type="NCBI Taxonomy" id="128206"/>
    <lineage>
        <taxon>Eukaryota</taxon>
        <taxon>Viridiplantae</taxon>
        <taxon>Streptophyta</taxon>
        <taxon>Embryophyta</taxon>
        <taxon>Bryophyta</taxon>
        <taxon>Sphagnophytina</taxon>
        <taxon>Sphagnopsida</taxon>
        <taxon>Sphagnales</taxon>
        <taxon>Sphagnaceae</taxon>
        <taxon>Sphagnum</taxon>
    </lineage>
</organism>
<proteinExistence type="predicted"/>
<sequence>MMDPYGDHIVTCKHRPHTIRRHDRMSYVQNIIADEVGLKSHLEKTSLIAGRKDRPTDVVLPMFCVGQDACLDSMITHPLQPTFIDPATGKNLVAAKAVAAKNHSEDDEKCRRNGLHLIAIAWETFDGSTPRRTP</sequence>
<evidence type="ECO:0000313" key="1">
    <source>
        <dbReference type="EMBL" id="CAK9871789.1"/>
    </source>
</evidence>
<evidence type="ECO:0000313" key="2">
    <source>
        <dbReference type="Proteomes" id="UP001497522"/>
    </source>
</evidence>
<dbReference type="EMBL" id="OZ023703">
    <property type="protein sequence ID" value="CAK9871789.1"/>
    <property type="molecule type" value="Genomic_DNA"/>
</dbReference>
<dbReference type="Proteomes" id="UP001497522">
    <property type="component" value="Chromosome 2"/>
</dbReference>
<protein>
    <submittedName>
        <fullName evidence="1">Uncharacterized protein</fullName>
    </submittedName>
</protein>
<reference evidence="1 2" key="1">
    <citation type="submission" date="2024-03" db="EMBL/GenBank/DDBJ databases">
        <authorList>
            <consortium name="ELIXIR-Norway"/>
            <consortium name="Elixir Norway"/>
        </authorList>
    </citation>
    <scope>NUCLEOTIDE SEQUENCE [LARGE SCALE GENOMIC DNA]</scope>
</reference>
<gene>
    <name evidence="1" type="ORF">CSSPJE1EN2_LOCUS14392</name>
</gene>